<gene>
    <name evidence="2" type="ORF">D0867_06496</name>
</gene>
<feature type="compositionally biased region" description="Polar residues" evidence="1">
    <location>
        <begin position="15"/>
        <end position="29"/>
    </location>
</feature>
<protein>
    <submittedName>
        <fullName evidence="2">Uncharacterized protein</fullName>
    </submittedName>
</protein>
<organism evidence="2 3">
    <name type="scientific">Hortaea werneckii</name>
    <name type="common">Black yeast</name>
    <name type="synonym">Cladosporium werneckii</name>
    <dbReference type="NCBI Taxonomy" id="91943"/>
    <lineage>
        <taxon>Eukaryota</taxon>
        <taxon>Fungi</taxon>
        <taxon>Dikarya</taxon>
        <taxon>Ascomycota</taxon>
        <taxon>Pezizomycotina</taxon>
        <taxon>Dothideomycetes</taxon>
        <taxon>Dothideomycetidae</taxon>
        <taxon>Mycosphaerellales</taxon>
        <taxon>Teratosphaeriaceae</taxon>
        <taxon>Hortaea</taxon>
    </lineage>
</organism>
<evidence type="ECO:0000313" key="3">
    <source>
        <dbReference type="Proteomes" id="UP000271337"/>
    </source>
</evidence>
<feature type="compositionally biased region" description="Polar residues" evidence="1">
    <location>
        <begin position="133"/>
        <end position="145"/>
    </location>
</feature>
<feature type="region of interest" description="Disordered" evidence="1">
    <location>
        <begin position="1"/>
        <end position="189"/>
    </location>
</feature>
<evidence type="ECO:0000256" key="1">
    <source>
        <dbReference type="SAM" id="MobiDB-lite"/>
    </source>
</evidence>
<dbReference type="AlphaFoldDB" id="A0A3M6ZMH0"/>
<dbReference type="OrthoDB" id="1723809at2759"/>
<dbReference type="EMBL" id="QWIL01000635">
    <property type="protein sequence ID" value="RMY16474.1"/>
    <property type="molecule type" value="Genomic_DNA"/>
</dbReference>
<dbReference type="Proteomes" id="UP000271337">
    <property type="component" value="Unassembled WGS sequence"/>
</dbReference>
<sequence>MLGIDPANYRAGGTNYINPNQVATPQSYMQAPRSVPQDVGENSQAPPGRDTGSLAFQTNNTFTGGQHMPPQPPEPASSMASQHTATLAAGPEHRLTQAPAPPSASFAGMSVSANEPKYFPGVLASGQRRKSSVTKPTSGNNLSGTTEDEHAIASSVDSLPPRSAGGGSQASSPQADRKGKKRESGASNA</sequence>
<evidence type="ECO:0000313" key="2">
    <source>
        <dbReference type="EMBL" id="RMY16474.1"/>
    </source>
</evidence>
<reference evidence="2 3" key="1">
    <citation type="journal article" date="2018" name="BMC Genomics">
        <title>Genomic evidence for intraspecific hybridization in a clonal and extremely halotolerant yeast.</title>
        <authorList>
            <person name="Gostincar C."/>
            <person name="Stajich J.E."/>
            <person name="Zupancic J."/>
            <person name="Zalar P."/>
            <person name="Gunde-Cimerman N."/>
        </authorList>
    </citation>
    <scope>NUCLEOTIDE SEQUENCE [LARGE SCALE GENOMIC DNA]</scope>
    <source>
        <strain evidence="2 3">EXF-6669</strain>
    </source>
</reference>
<feature type="compositionally biased region" description="Polar residues" evidence="1">
    <location>
        <begin position="54"/>
        <end position="64"/>
    </location>
</feature>
<comment type="caution">
    <text evidence="2">The sequence shown here is derived from an EMBL/GenBank/DDBJ whole genome shotgun (WGS) entry which is preliminary data.</text>
</comment>
<name>A0A3M6ZMH0_HORWE</name>
<proteinExistence type="predicted"/>
<accession>A0A3M6ZMH0</accession>